<sequence>MESKWNRAKMKLAENLEIPNDVILSTPKITISSNNEISIENHKGIIAFEREYIKINSKIGTITINGKDFEIAFIGGQTIVIQGEFKSVIYEGMG</sequence>
<protein>
    <submittedName>
        <fullName evidence="1">Sporulation protein YqfC</fullName>
    </submittedName>
</protein>
<evidence type="ECO:0000313" key="2">
    <source>
        <dbReference type="Proteomes" id="UP000184241"/>
    </source>
</evidence>
<dbReference type="InterPro" id="IPR022477">
    <property type="entry name" value="Spore_YqfC"/>
</dbReference>
<proteinExistence type="predicted"/>
<evidence type="ECO:0000313" key="1">
    <source>
        <dbReference type="EMBL" id="SHI06702.1"/>
    </source>
</evidence>
<dbReference type="NCBIfam" id="TIGR02856">
    <property type="entry name" value="spore_yqfC"/>
    <property type="match status" value="1"/>
</dbReference>
<gene>
    <name evidence="1" type="ORF">SAMN02745941_01834</name>
</gene>
<organism evidence="1 2">
    <name type="scientific">Clostridium intestinale DSM 6191</name>
    <dbReference type="NCBI Taxonomy" id="1121320"/>
    <lineage>
        <taxon>Bacteria</taxon>
        <taxon>Bacillati</taxon>
        <taxon>Bacillota</taxon>
        <taxon>Clostridia</taxon>
        <taxon>Eubacteriales</taxon>
        <taxon>Clostridiaceae</taxon>
        <taxon>Clostridium</taxon>
    </lineage>
</organism>
<dbReference type="InterPro" id="IPR022476">
    <property type="entry name" value="Spore_YabP/YqfC"/>
</dbReference>
<reference evidence="1 2" key="1">
    <citation type="submission" date="2016-11" db="EMBL/GenBank/DDBJ databases">
        <authorList>
            <person name="Jaros S."/>
            <person name="Januszkiewicz K."/>
            <person name="Wedrychowicz H."/>
        </authorList>
    </citation>
    <scope>NUCLEOTIDE SEQUENCE [LARGE SCALE GENOMIC DNA]</scope>
    <source>
        <strain evidence="1 2">DSM 6191</strain>
    </source>
</reference>
<dbReference type="EMBL" id="FQXU01000005">
    <property type="protein sequence ID" value="SHI06702.1"/>
    <property type="molecule type" value="Genomic_DNA"/>
</dbReference>
<name>A0A1M5Y3W7_9CLOT</name>
<dbReference type="Pfam" id="PF07873">
    <property type="entry name" value="YabP"/>
    <property type="match status" value="1"/>
</dbReference>
<dbReference type="AlphaFoldDB" id="A0A1M5Y3W7"/>
<accession>A0A1M5Y3W7</accession>
<dbReference type="RefSeq" id="WP_021801015.1">
    <property type="nucleotide sequence ID" value="NZ_FQXU01000005.1"/>
</dbReference>
<dbReference type="Proteomes" id="UP000184241">
    <property type="component" value="Unassembled WGS sequence"/>
</dbReference>